<comment type="similarity">
    <text evidence="6">Belongs to the glycosyl hydrolase 10 (cellulase F) family.</text>
</comment>
<dbReference type="PROSITE" id="PS51257">
    <property type="entry name" value="PROKAR_LIPOPROTEIN"/>
    <property type="match status" value="1"/>
</dbReference>
<dbReference type="AlphaFoldDB" id="A0A5C8KAN6"/>
<dbReference type="EC" id="3.2.1.8" evidence="6"/>
<protein>
    <recommendedName>
        <fullName evidence="6">Beta-xylanase</fullName>
        <ecNumber evidence="6">3.2.1.8</ecNumber>
    </recommendedName>
</protein>
<sequence length="395" mass="45054">MKMKNIRYLSGTGVAILVISVFSVACKVISPDTGELALKDAYKNKFYIGTALNERQIMGHDAAAIQVVKENFNAVVAENCMKSGMLQPVEGEFRFELADRFVEFGEQNNMHINGHTLIWHSQAPRWFFKDDQGNDVSREVLVQRMKDHIYTVVGRYKGRIHTWDVVNEAILDDGSWRKSKFYEIIGEDFVKLAFQFAHEADPGAKLMYNDFSMALPGKRKGVVAMVKKLQQQGVQIDGIGMQGHIGLQYPAIDEFEKSILAYSDLGVKVMITELDLSVLPSPWENTGADVSANFEYQQKMNPYAAGLPDSVDNVFQERYLDFFKLFLKHQEKIDRVTLWGVNDGQSWKNNWPIKGRTDYTLLFDRENRAKPVVKSIIQAAQQPHSDEKKKRKQSI</sequence>
<dbReference type="SMART" id="SM00633">
    <property type="entry name" value="Glyco_10"/>
    <property type="match status" value="1"/>
</dbReference>
<keyword evidence="2 6" id="KW-0119">Carbohydrate metabolism</keyword>
<comment type="catalytic activity">
    <reaction evidence="6">
        <text>Endohydrolysis of (1-&gt;4)-beta-D-xylosidic linkages in xylans.</text>
        <dbReference type="EC" id="3.2.1.8"/>
    </reaction>
</comment>
<evidence type="ECO:0000313" key="9">
    <source>
        <dbReference type="Proteomes" id="UP000321926"/>
    </source>
</evidence>
<dbReference type="InterPro" id="IPR044846">
    <property type="entry name" value="GH10"/>
</dbReference>
<keyword evidence="8" id="KW-0858">Xylan degradation</keyword>
<dbReference type="PANTHER" id="PTHR31490:SF90">
    <property type="entry name" value="ENDO-1,4-BETA-XYLANASE A"/>
    <property type="match status" value="1"/>
</dbReference>
<dbReference type="PROSITE" id="PS51760">
    <property type="entry name" value="GH10_2"/>
    <property type="match status" value="1"/>
</dbReference>
<evidence type="ECO:0000256" key="5">
    <source>
        <dbReference type="PROSITE-ProRule" id="PRU10061"/>
    </source>
</evidence>
<evidence type="ECO:0000259" key="7">
    <source>
        <dbReference type="PROSITE" id="PS51760"/>
    </source>
</evidence>
<dbReference type="InterPro" id="IPR031158">
    <property type="entry name" value="GH10_AS"/>
</dbReference>
<dbReference type="Pfam" id="PF00331">
    <property type="entry name" value="Glyco_hydro_10"/>
    <property type="match status" value="1"/>
</dbReference>
<dbReference type="PRINTS" id="PR00134">
    <property type="entry name" value="GLHYDRLASE10"/>
</dbReference>
<keyword evidence="1 6" id="KW-0378">Hydrolase</keyword>
<dbReference type="Gene3D" id="3.20.20.80">
    <property type="entry name" value="Glycosidases"/>
    <property type="match status" value="1"/>
</dbReference>
<keyword evidence="9" id="KW-1185">Reference proteome</keyword>
<evidence type="ECO:0000256" key="4">
    <source>
        <dbReference type="ARBA" id="ARBA00023326"/>
    </source>
</evidence>
<dbReference type="OrthoDB" id="9809277at2"/>
<feature type="domain" description="GH10" evidence="7">
    <location>
        <begin position="32"/>
        <end position="379"/>
    </location>
</feature>
<keyword evidence="4 6" id="KW-0624">Polysaccharide degradation</keyword>
<evidence type="ECO:0000313" key="8">
    <source>
        <dbReference type="EMBL" id="TXK48145.1"/>
    </source>
</evidence>
<accession>A0A5C8KAN6</accession>
<dbReference type="GO" id="GO:0031176">
    <property type="term" value="F:endo-1,4-beta-xylanase activity"/>
    <property type="evidence" value="ECO:0007669"/>
    <property type="project" value="UniProtKB-EC"/>
</dbReference>
<evidence type="ECO:0000256" key="1">
    <source>
        <dbReference type="ARBA" id="ARBA00022801"/>
    </source>
</evidence>
<keyword evidence="3 6" id="KW-0326">Glycosidase</keyword>
<organism evidence="8 9">
    <name type="scientific">Pontibacter qinzhouensis</name>
    <dbReference type="NCBI Taxonomy" id="2603253"/>
    <lineage>
        <taxon>Bacteria</taxon>
        <taxon>Pseudomonadati</taxon>
        <taxon>Bacteroidota</taxon>
        <taxon>Cytophagia</taxon>
        <taxon>Cytophagales</taxon>
        <taxon>Hymenobacteraceae</taxon>
        <taxon>Pontibacter</taxon>
    </lineage>
</organism>
<name>A0A5C8KAN6_9BACT</name>
<dbReference type="Proteomes" id="UP000321926">
    <property type="component" value="Unassembled WGS sequence"/>
</dbReference>
<dbReference type="SUPFAM" id="SSF51445">
    <property type="entry name" value="(Trans)glycosidases"/>
    <property type="match status" value="1"/>
</dbReference>
<proteinExistence type="inferred from homology"/>
<gene>
    <name evidence="8" type="ORF">FVR03_08215</name>
</gene>
<evidence type="ECO:0000256" key="6">
    <source>
        <dbReference type="RuleBase" id="RU361174"/>
    </source>
</evidence>
<dbReference type="PROSITE" id="PS00591">
    <property type="entry name" value="GH10_1"/>
    <property type="match status" value="1"/>
</dbReference>
<dbReference type="GO" id="GO:0045493">
    <property type="term" value="P:xylan catabolic process"/>
    <property type="evidence" value="ECO:0007669"/>
    <property type="project" value="UniProtKB-KW"/>
</dbReference>
<dbReference type="InterPro" id="IPR001000">
    <property type="entry name" value="GH10_dom"/>
</dbReference>
<evidence type="ECO:0000256" key="2">
    <source>
        <dbReference type="ARBA" id="ARBA00023277"/>
    </source>
</evidence>
<evidence type="ECO:0000256" key="3">
    <source>
        <dbReference type="ARBA" id="ARBA00023295"/>
    </source>
</evidence>
<feature type="active site" description="Nucleophile" evidence="5">
    <location>
        <position position="273"/>
    </location>
</feature>
<dbReference type="EMBL" id="VRTY01000024">
    <property type="protein sequence ID" value="TXK48145.1"/>
    <property type="molecule type" value="Genomic_DNA"/>
</dbReference>
<reference evidence="8 9" key="1">
    <citation type="submission" date="2019-08" db="EMBL/GenBank/DDBJ databases">
        <authorList>
            <person name="Shi S."/>
        </authorList>
    </citation>
    <scope>NUCLEOTIDE SEQUENCE [LARGE SCALE GENOMIC DNA]</scope>
    <source>
        <strain evidence="8 9">GY10130</strain>
    </source>
</reference>
<comment type="caution">
    <text evidence="8">The sequence shown here is derived from an EMBL/GenBank/DDBJ whole genome shotgun (WGS) entry which is preliminary data.</text>
</comment>
<dbReference type="InterPro" id="IPR017853">
    <property type="entry name" value="GH"/>
</dbReference>
<dbReference type="PANTHER" id="PTHR31490">
    <property type="entry name" value="GLYCOSYL HYDROLASE"/>
    <property type="match status" value="1"/>
</dbReference>